<dbReference type="AlphaFoldDB" id="A0A0F9QQS9"/>
<reference evidence="1" key="1">
    <citation type="journal article" date="2015" name="Nature">
        <title>Complex archaea that bridge the gap between prokaryotes and eukaryotes.</title>
        <authorList>
            <person name="Spang A."/>
            <person name="Saw J.H."/>
            <person name="Jorgensen S.L."/>
            <person name="Zaremba-Niedzwiedzka K."/>
            <person name="Martijn J."/>
            <person name="Lind A.E."/>
            <person name="van Eijk R."/>
            <person name="Schleper C."/>
            <person name="Guy L."/>
            <person name="Ettema T.J."/>
        </authorList>
    </citation>
    <scope>NUCLEOTIDE SEQUENCE</scope>
</reference>
<evidence type="ECO:0000313" key="1">
    <source>
        <dbReference type="EMBL" id="KKN44789.1"/>
    </source>
</evidence>
<gene>
    <name evidence="1" type="ORF">LCGC14_0689550</name>
</gene>
<proteinExistence type="predicted"/>
<organism evidence="1">
    <name type="scientific">marine sediment metagenome</name>
    <dbReference type="NCBI Taxonomy" id="412755"/>
    <lineage>
        <taxon>unclassified sequences</taxon>
        <taxon>metagenomes</taxon>
        <taxon>ecological metagenomes</taxon>
    </lineage>
</organism>
<comment type="caution">
    <text evidence="1">The sequence shown here is derived from an EMBL/GenBank/DDBJ whole genome shotgun (WGS) entry which is preliminary data.</text>
</comment>
<accession>A0A0F9QQS9</accession>
<dbReference type="EMBL" id="LAZR01001429">
    <property type="protein sequence ID" value="KKN44789.1"/>
    <property type="molecule type" value="Genomic_DNA"/>
</dbReference>
<sequence length="29" mass="2988">MSVISTGHTELDALLGGEINICKCAKAVI</sequence>
<protein>
    <submittedName>
        <fullName evidence="1">Uncharacterized protein</fullName>
    </submittedName>
</protein>
<name>A0A0F9QQS9_9ZZZZ</name>